<evidence type="ECO:0000313" key="13">
    <source>
        <dbReference type="Proteomes" id="UP001054897"/>
    </source>
</evidence>
<gene>
    <name evidence="12" type="primary">cysK</name>
    <name evidence="12" type="ORF">L1F06_008565</name>
</gene>
<evidence type="ECO:0000256" key="5">
    <source>
        <dbReference type="ARBA" id="ARBA00022605"/>
    </source>
</evidence>
<dbReference type="NCBIfam" id="NF007989">
    <property type="entry name" value="PRK10717.1"/>
    <property type="match status" value="1"/>
</dbReference>
<protein>
    <recommendedName>
        <fullName evidence="4 10">Cysteine synthase</fullName>
        <ecNumber evidence="4 10">2.5.1.47</ecNumber>
    </recommendedName>
</protein>
<dbReference type="SUPFAM" id="SSF53686">
    <property type="entry name" value="Tryptophan synthase beta subunit-like PLP-dependent enzymes"/>
    <property type="match status" value="1"/>
</dbReference>
<organism evidence="12 13">
    <name type="scientific">Ectopseudomonas hydrolytica</name>
    <dbReference type="NCBI Taxonomy" id="2493633"/>
    <lineage>
        <taxon>Bacteria</taxon>
        <taxon>Pseudomonadati</taxon>
        <taxon>Pseudomonadota</taxon>
        <taxon>Gammaproteobacteria</taxon>
        <taxon>Pseudomonadales</taxon>
        <taxon>Pseudomonadaceae</taxon>
        <taxon>Ectopseudomonas</taxon>
    </lineage>
</organism>
<dbReference type="EMBL" id="CP099397">
    <property type="protein sequence ID" value="USR41462.1"/>
    <property type="molecule type" value="Genomic_DNA"/>
</dbReference>
<evidence type="ECO:0000313" key="12">
    <source>
        <dbReference type="EMBL" id="USR41462.1"/>
    </source>
</evidence>
<reference evidence="12" key="1">
    <citation type="submission" date="2022-06" db="EMBL/GenBank/DDBJ databases">
        <title>Complete genome of Pseudomonas hydrolytica DSWY01T.</title>
        <authorList>
            <person name="Jung J."/>
            <person name="Jeon C.O."/>
        </authorList>
    </citation>
    <scope>NUCLEOTIDE SEQUENCE</scope>
    <source>
        <strain evidence="12">DSWY01</strain>
    </source>
</reference>
<keyword evidence="13" id="KW-1185">Reference proteome</keyword>
<evidence type="ECO:0000259" key="11">
    <source>
        <dbReference type="Pfam" id="PF00291"/>
    </source>
</evidence>
<dbReference type="InterPro" id="IPR005859">
    <property type="entry name" value="CysK"/>
</dbReference>
<dbReference type="InterPro" id="IPR036052">
    <property type="entry name" value="TrpB-like_PALP_sf"/>
</dbReference>
<proteinExistence type="inferred from homology"/>
<dbReference type="InterPro" id="IPR005856">
    <property type="entry name" value="Cys_synth"/>
</dbReference>
<evidence type="ECO:0000256" key="7">
    <source>
        <dbReference type="ARBA" id="ARBA00022898"/>
    </source>
</evidence>
<evidence type="ECO:0000256" key="6">
    <source>
        <dbReference type="ARBA" id="ARBA00022679"/>
    </source>
</evidence>
<dbReference type="InterPro" id="IPR001216">
    <property type="entry name" value="P-phosphate_BS"/>
</dbReference>
<evidence type="ECO:0000256" key="4">
    <source>
        <dbReference type="ARBA" id="ARBA00012681"/>
    </source>
</evidence>
<evidence type="ECO:0000256" key="3">
    <source>
        <dbReference type="ARBA" id="ARBA00007103"/>
    </source>
</evidence>
<evidence type="ECO:0000256" key="10">
    <source>
        <dbReference type="RuleBase" id="RU003985"/>
    </source>
</evidence>
<accession>A0ABY5AD45</accession>
<keyword evidence="6 10" id="KW-0808">Transferase</keyword>
<comment type="cofactor">
    <cofactor evidence="1 10">
        <name>pyridoxal 5'-phosphate</name>
        <dbReference type="ChEBI" id="CHEBI:597326"/>
    </cofactor>
</comment>
<dbReference type="RefSeq" id="WP_129483051.1">
    <property type="nucleotide sequence ID" value="NZ_CP099397.1"/>
</dbReference>
<comment type="pathway">
    <text evidence="2">Amino-acid biosynthesis; L-cysteine biosynthesis; L-cysteine from L-serine: step 2/2.</text>
</comment>
<dbReference type="GeneID" id="300081018"/>
<dbReference type="GO" id="GO:0004124">
    <property type="term" value="F:cysteine synthase activity"/>
    <property type="evidence" value="ECO:0007669"/>
    <property type="project" value="UniProtKB-EC"/>
</dbReference>
<keyword evidence="5 10" id="KW-0028">Amino-acid biosynthesis</keyword>
<evidence type="ECO:0000256" key="2">
    <source>
        <dbReference type="ARBA" id="ARBA00004962"/>
    </source>
</evidence>
<dbReference type="PANTHER" id="PTHR10314">
    <property type="entry name" value="CYSTATHIONINE BETA-SYNTHASE"/>
    <property type="match status" value="1"/>
</dbReference>
<dbReference type="NCBIfam" id="TIGR01139">
    <property type="entry name" value="cysK"/>
    <property type="match status" value="1"/>
</dbReference>
<evidence type="ECO:0000256" key="1">
    <source>
        <dbReference type="ARBA" id="ARBA00001933"/>
    </source>
</evidence>
<comment type="similarity">
    <text evidence="3 10">Belongs to the cysteine synthase/cystathionine beta-synthase family.</text>
</comment>
<evidence type="ECO:0000256" key="8">
    <source>
        <dbReference type="ARBA" id="ARBA00023192"/>
    </source>
</evidence>
<dbReference type="NCBIfam" id="TIGR01136">
    <property type="entry name" value="cysKM"/>
    <property type="match status" value="1"/>
</dbReference>
<dbReference type="InterPro" id="IPR001926">
    <property type="entry name" value="TrpB-like_PALP"/>
</dbReference>
<dbReference type="CDD" id="cd01561">
    <property type="entry name" value="CBS_like"/>
    <property type="match status" value="1"/>
</dbReference>
<evidence type="ECO:0000256" key="9">
    <source>
        <dbReference type="ARBA" id="ARBA00047931"/>
    </source>
</evidence>
<dbReference type="Pfam" id="PF00291">
    <property type="entry name" value="PALP"/>
    <property type="match status" value="1"/>
</dbReference>
<keyword evidence="7 10" id="KW-0663">Pyridoxal phosphate</keyword>
<dbReference type="EC" id="2.5.1.47" evidence="4 10"/>
<dbReference type="Proteomes" id="UP001054897">
    <property type="component" value="Chromosome"/>
</dbReference>
<sequence length="323" mass="34233">MSRIFADNSQAIGNTPLVMINRLGPKGVTILAKIEGRNPAYSVKCRIGASMIWDAEERGVLKPGMTIVEPTSGNTGIGLAFVAAARGYKLVLTMPASMSLERRKVLKALGAELVLTEPAKGMKGAIEKANELAAANPDYYLPQQFENPANPAIHEKTTGPEIWRDTDGAIDVLVAGVGTGGTITGVSRYIKQNQGKPILSVAVEPVGSPVISQTLAGAEVKPAPHKIQGIGAGFVPKNLDLAMVDQVEQVADEDAKAMALRLMREEGILCGISCGAAMVAAVRLAEKPEMLGKTIVVILPDSGERYLTSMLFDGLFTEQELQQ</sequence>
<name>A0ABY5AD45_9GAMM</name>
<dbReference type="PROSITE" id="PS00901">
    <property type="entry name" value="CYS_SYNTHASE"/>
    <property type="match status" value="1"/>
</dbReference>
<dbReference type="Gene3D" id="3.40.50.1100">
    <property type="match status" value="2"/>
</dbReference>
<dbReference type="InterPro" id="IPR050214">
    <property type="entry name" value="Cys_Synth/Cystath_Beta-Synth"/>
</dbReference>
<keyword evidence="8 10" id="KW-0198">Cysteine biosynthesis</keyword>
<comment type="catalytic activity">
    <reaction evidence="9 10">
        <text>O-acetyl-L-serine + hydrogen sulfide = L-cysteine + acetate</text>
        <dbReference type="Rhea" id="RHEA:14829"/>
        <dbReference type="ChEBI" id="CHEBI:29919"/>
        <dbReference type="ChEBI" id="CHEBI:30089"/>
        <dbReference type="ChEBI" id="CHEBI:35235"/>
        <dbReference type="ChEBI" id="CHEBI:58340"/>
        <dbReference type="EC" id="2.5.1.47"/>
    </reaction>
</comment>
<feature type="domain" description="Tryptophan synthase beta chain-like PALP" evidence="11">
    <location>
        <begin position="9"/>
        <end position="301"/>
    </location>
</feature>